<dbReference type="Pfam" id="PF16321">
    <property type="entry name" value="Ribosom_S30AE_C"/>
    <property type="match status" value="1"/>
</dbReference>
<name>A0A3R9RGR1_9BACI</name>
<comment type="similarity">
    <text evidence="6">Belongs to the HPF/YfiA ribosome-associated protein family. Long HPF subfamily.</text>
</comment>
<dbReference type="InterPro" id="IPR032528">
    <property type="entry name" value="Ribosom_S30AE_C"/>
</dbReference>
<dbReference type="Gene3D" id="3.30.505.50">
    <property type="entry name" value="Sigma 54 modulation/S30EA ribosomal protein, C-terminal domain"/>
    <property type="match status" value="1"/>
</dbReference>
<dbReference type="InterPro" id="IPR050574">
    <property type="entry name" value="HPF/YfiA_ribosome-assoc"/>
</dbReference>
<comment type="subunit">
    <text evidence="4">Associates exclusively with 100S ribosomes, which are dimers of 70S ribosomes.</text>
</comment>
<organism evidence="9 10">
    <name type="scientific">Salibacterium salarium</name>
    <dbReference type="NCBI Taxonomy" id="284579"/>
    <lineage>
        <taxon>Bacteria</taxon>
        <taxon>Bacillati</taxon>
        <taxon>Bacillota</taxon>
        <taxon>Bacilli</taxon>
        <taxon>Bacillales</taxon>
        <taxon>Bacillaceae</taxon>
    </lineage>
</organism>
<proteinExistence type="inferred from homology"/>
<dbReference type="NCBIfam" id="TIGR00741">
    <property type="entry name" value="yfiA"/>
    <property type="match status" value="1"/>
</dbReference>
<dbReference type="Gene3D" id="3.30.160.100">
    <property type="entry name" value="Ribosome hibernation promotion factor-like"/>
    <property type="match status" value="1"/>
</dbReference>
<dbReference type="InterPro" id="IPR034694">
    <property type="entry name" value="HPF_long/plastid"/>
</dbReference>
<dbReference type="InterPro" id="IPR003489">
    <property type="entry name" value="RHF/RaiA"/>
</dbReference>
<dbReference type="FunFam" id="3.30.505.50:FF:000001">
    <property type="entry name" value="Ribosome hibernation promoting factor"/>
    <property type="match status" value="1"/>
</dbReference>
<accession>A0A3R9RGR1</accession>
<keyword evidence="10" id="KW-1185">Reference proteome</keyword>
<evidence type="ECO:0000313" key="10">
    <source>
        <dbReference type="Proteomes" id="UP000275076"/>
    </source>
</evidence>
<protein>
    <recommendedName>
        <fullName evidence="5 6">Ribosome hibernation promoting factor</fullName>
        <shortName evidence="6">HPF</shortName>
    </recommendedName>
</protein>
<dbReference type="InterPro" id="IPR036567">
    <property type="entry name" value="RHF-like"/>
</dbReference>
<dbReference type="SUPFAM" id="SSF69754">
    <property type="entry name" value="Ribosome binding protein Y (YfiA homologue)"/>
    <property type="match status" value="1"/>
</dbReference>
<dbReference type="Pfam" id="PF02482">
    <property type="entry name" value="Ribosomal_S30AE"/>
    <property type="match status" value="1"/>
</dbReference>
<comment type="subcellular location">
    <subcellularLocation>
        <location evidence="6">Cytoplasm</location>
    </subcellularLocation>
</comment>
<evidence type="ECO:0000256" key="2">
    <source>
        <dbReference type="ARBA" id="ARBA00022845"/>
    </source>
</evidence>
<feature type="domain" description="Sigma 54 modulation/S30EA ribosomal protein C-terminal" evidence="8">
    <location>
        <begin position="136"/>
        <end position="190"/>
    </location>
</feature>
<dbReference type="EMBL" id="RBVX01000001">
    <property type="protein sequence ID" value="RSL35085.1"/>
    <property type="molecule type" value="Genomic_DNA"/>
</dbReference>
<dbReference type="Proteomes" id="UP000275076">
    <property type="component" value="Unassembled WGS sequence"/>
</dbReference>
<evidence type="ECO:0000313" key="9">
    <source>
        <dbReference type="EMBL" id="RSL35085.1"/>
    </source>
</evidence>
<dbReference type="GO" id="GO:0022627">
    <property type="term" value="C:cytosolic small ribosomal subunit"/>
    <property type="evidence" value="ECO:0007669"/>
    <property type="project" value="TreeGrafter"/>
</dbReference>
<comment type="function">
    <text evidence="6">Required for dimerization of active 70S ribosomes into 100S ribosomes in stationary phase; 100S ribosomes are translationally inactive and sometimes present during exponential growth.</text>
</comment>
<dbReference type="PANTHER" id="PTHR33231">
    <property type="entry name" value="30S RIBOSOMAL PROTEIN"/>
    <property type="match status" value="1"/>
</dbReference>
<evidence type="ECO:0000256" key="3">
    <source>
        <dbReference type="ARBA" id="ARBA00038434"/>
    </source>
</evidence>
<keyword evidence="7" id="KW-0175">Coiled coil</keyword>
<comment type="caution">
    <text evidence="9">The sequence shown here is derived from an EMBL/GenBank/DDBJ whole genome shotgun (WGS) entry which is preliminary data.</text>
</comment>
<evidence type="ECO:0000256" key="6">
    <source>
        <dbReference type="HAMAP-Rule" id="MF_00839"/>
    </source>
</evidence>
<evidence type="ECO:0000259" key="8">
    <source>
        <dbReference type="Pfam" id="PF16321"/>
    </source>
</evidence>
<dbReference type="HAMAP" id="MF_00839">
    <property type="entry name" value="HPF"/>
    <property type="match status" value="1"/>
</dbReference>
<sequence>MNYNIRGENLEVTPALKSYVEKKVSKMERYFDTTPTADVHVKMQVHNSESSIEVTIPMPQLVLRAEEEHADMYAAIDLVVEKLERQIRKHKTKVNRKFRQEGSVKYMFKDNIEDLNEEIATGELGNEEFPEEEVDEYEIVRKKRFNLKPMDTEEAILQMDMLGHAFFVFSNAVNGDTNVVYRRRDGKYGLIEPE</sequence>
<dbReference type="PANTHER" id="PTHR33231:SF1">
    <property type="entry name" value="30S RIBOSOMAL PROTEIN"/>
    <property type="match status" value="1"/>
</dbReference>
<evidence type="ECO:0000256" key="4">
    <source>
        <dbReference type="ARBA" id="ARBA00038695"/>
    </source>
</evidence>
<dbReference type="RefSeq" id="WP_125554001.1">
    <property type="nucleotide sequence ID" value="NZ_RBVX01000001.1"/>
</dbReference>
<evidence type="ECO:0000256" key="1">
    <source>
        <dbReference type="ARBA" id="ARBA00022490"/>
    </source>
</evidence>
<reference evidence="9 10" key="1">
    <citation type="submission" date="2018-10" db="EMBL/GenBank/DDBJ databases">
        <title>Draft genome sequence of Bacillus salarius IM0101, isolated from a hypersaline soil in Inner Mongolia, China.</title>
        <authorList>
            <person name="Yamprayoonswat W."/>
            <person name="Boonvisut S."/>
            <person name="Jumpathong W."/>
            <person name="Sittihan S."/>
            <person name="Ruangsuj P."/>
            <person name="Wanthongcharoen S."/>
            <person name="Thongpramul N."/>
            <person name="Pimmason S."/>
            <person name="Yu B."/>
            <person name="Yasawong M."/>
        </authorList>
    </citation>
    <scope>NUCLEOTIDE SEQUENCE [LARGE SCALE GENOMIC DNA]</scope>
    <source>
        <strain evidence="9 10">IM0101</strain>
    </source>
</reference>
<dbReference type="CDD" id="cd00552">
    <property type="entry name" value="RaiA"/>
    <property type="match status" value="1"/>
</dbReference>
<evidence type="ECO:0000256" key="7">
    <source>
        <dbReference type="SAM" id="Coils"/>
    </source>
</evidence>
<gene>
    <name evidence="9" type="primary">raiA</name>
    <name evidence="6" type="synonym">hpf</name>
    <name evidence="9" type="ORF">D7Z54_00475</name>
</gene>
<comment type="subunit">
    <text evidence="6">Interacts with 100S ribosomes.</text>
</comment>
<dbReference type="AlphaFoldDB" id="A0A3R9RGR1"/>
<dbReference type="InterPro" id="IPR038416">
    <property type="entry name" value="Ribosom_S30AE_C_sf"/>
</dbReference>
<comment type="similarity">
    <text evidence="3">Belongs to the HPF/YfiA ribosome-associated protein family. Short HPF subfamily.</text>
</comment>
<dbReference type="GO" id="GO:0043024">
    <property type="term" value="F:ribosomal small subunit binding"/>
    <property type="evidence" value="ECO:0007669"/>
    <property type="project" value="TreeGrafter"/>
</dbReference>
<keyword evidence="2 6" id="KW-0810">Translation regulation</keyword>
<keyword evidence="1 6" id="KW-0963">Cytoplasm</keyword>
<dbReference type="FunFam" id="3.30.160.100:FF:000001">
    <property type="entry name" value="Ribosome hibernation promoting factor"/>
    <property type="match status" value="1"/>
</dbReference>
<evidence type="ECO:0000256" key="5">
    <source>
        <dbReference type="ARBA" id="ARBA00041148"/>
    </source>
</evidence>
<dbReference type="GO" id="GO:0045900">
    <property type="term" value="P:negative regulation of translational elongation"/>
    <property type="evidence" value="ECO:0007669"/>
    <property type="project" value="TreeGrafter"/>
</dbReference>
<dbReference type="OrthoDB" id="9794975at2"/>
<feature type="coiled-coil region" evidence="7">
    <location>
        <begin position="73"/>
        <end position="100"/>
    </location>
</feature>